<reference evidence="1 2" key="1">
    <citation type="submission" date="2024-04" db="EMBL/GenBank/DDBJ databases">
        <title>Polymorphospora sp. isolated from Baiyangdian Lake in Xiong'an New Area.</title>
        <authorList>
            <person name="Zhang X."/>
            <person name="Liu J."/>
        </authorList>
    </citation>
    <scope>NUCLEOTIDE SEQUENCE [LARGE SCALE GENOMIC DNA]</scope>
    <source>
        <strain evidence="1 2">2-325</strain>
    </source>
</reference>
<sequence>MLLVVAKAPVPGRVKTRLSPPASPEQAAWIAAAALLDTIEVVSALPDVVPVLALEGELSDGVGSGPIVGALDGWTVLAQRGRELSERLAAAHADAADRYPGSAVLQIGMDTPQVTVAMLTEALDRLSGGVPAVLGPAHDGGWWALGLCDPEHAEVLRGVAMSRPDTADRTLAALHGRELPVGILPSLSDVDTMTDAVAVAAAVPDGRFAAAVRAVTAPEVSAAPVGAVPTVPVADRPAAAPRLAAW</sequence>
<dbReference type="RefSeq" id="WP_375732784.1">
    <property type="nucleotide sequence ID" value="NZ_JBCGDC010000003.1"/>
</dbReference>
<evidence type="ECO:0000313" key="1">
    <source>
        <dbReference type="EMBL" id="MFB6391811.1"/>
    </source>
</evidence>
<accession>A0ABV5CJ29</accession>
<dbReference type="Proteomes" id="UP001582793">
    <property type="component" value="Unassembled WGS sequence"/>
</dbReference>
<dbReference type="Pfam" id="PF09837">
    <property type="entry name" value="DUF2064"/>
    <property type="match status" value="1"/>
</dbReference>
<dbReference type="InterPro" id="IPR018641">
    <property type="entry name" value="Trfase_1_rSAM/seldom-assoc"/>
</dbReference>
<evidence type="ECO:0000313" key="2">
    <source>
        <dbReference type="Proteomes" id="UP001582793"/>
    </source>
</evidence>
<comment type="caution">
    <text evidence="1">The sequence shown here is derived from an EMBL/GenBank/DDBJ whole genome shotgun (WGS) entry which is preliminary data.</text>
</comment>
<proteinExistence type="predicted"/>
<name>A0ABV5CJ29_9ACTN</name>
<organism evidence="1 2">
    <name type="scientific">Polymorphospora lycopeni</name>
    <dbReference type="NCBI Taxonomy" id="3140240"/>
    <lineage>
        <taxon>Bacteria</taxon>
        <taxon>Bacillati</taxon>
        <taxon>Actinomycetota</taxon>
        <taxon>Actinomycetes</taxon>
        <taxon>Micromonosporales</taxon>
        <taxon>Micromonosporaceae</taxon>
        <taxon>Polymorphospora</taxon>
    </lineage>
</organism>
<gene>
    <name evidence="1" type="ORF">AAFH96_01660</name>
</gene>
<dbReference type="InterPro" id="IPR029044">
    <property type="entry name" value="Nucleotide-diphossugar_trans"/>
</dbReference>
<protein>
    <submittedName>
        <fullName evidence="1">DUF2064 domain-containing protein</fullName>
    </submittedName>
</protein>
<dbReference type="EMBL" id="JBCGDC010000003">
    <property type="protein sequence ID" value="MFB6391811.1"/>
    <property type="molecule type" value="Genomic_DNA"/>
</dbReference>
<keyword evidence="2" id="KW-1185">Reference proteome</keyword>
<dbReference type="Gene3D" id="3.90.550.10">
    <property type="entry name" value="Spore Coat Polysaccharide Biosynthesis Protein SpsA, Chain A"/>
    <property type="match status" value="1"/>
</dbReference>
<dbReference type="PANTHER" id="PTHR36529">
    <property type="entry name" value="SLL1095 PROTEIN"/>
    <property type="match status" value="1"/>
</dbReference>
<dbReference type="SUPFAM" id="SSF53448">
    <property type="entry name" value="Nucleotide-diphospho-sugar transferases"/>
    <property type="match status" value="1"/>
</dbReference>
<dbReference type="PANTHER" id="PTHR36529:SF1">
    <property type="entry name" value="GLYCOSYLTRANSFERASE"/>
    <property type="match status" value="1"/>
</dbReference>